<evidence type="ECO:0000256" key="4">
    <source>
        <dbReference type="ARBA" id="ARBA00022782"/>
    </source>
</evidence>
<comment type="caution">
    <text evidence="13">The sequence shown here is derived from an EMBL/GenBank/DDBJ whole genome shotgun (WGS) entry which is preliminary data.</text>
</comment>
<reference evidence="13 14" key="1">
    <citation type="submission" date="2024-01" db="EMBL/GenBank/DDBJ databases">
        <title>Genome assemblies of Stephania.</title>
        <authorList>
            <person name="Yang L."/>
        </authorList>
    </citation>
    <scope>NUCLEOTIDE SEQUENCE [LARGE SCALE GENOMIC DNA]</scope>
    <source>
        <strain evidence="13">YNDBR</strain>
        <tissue evidence="13">Leaf</tissue>
    </source>
</reference>
<feature type="compositionally biased region" description="Low complexity" evidence="10">
    <location>
        <begin position="725"/>
        <end position="749"/>
    </location>
</feature>
<keyword evidence="3" id="KW-0677">Repeat</keyword>
<dbReference type="SMART" id="SM00360">
    <property type="entry name" value="RRM"/>
    <property type="match status" value="2"/>
</dbReference>
<keyword evidence="4" id="KW-0221">Differentiation</keyword>
<evidence type="ECO:0000256" key="5">
    <source>
        <dbReference type="ARBA" id="ARBA00022884"/>
    </source>
</evidence>
<evidence type="ECO:0000313" key="14">
    <source>
        <dbReference type="Proteomes" id="UP001420932"/>
    </source>
</evidence>
<feature type="compositionally biased region" description="Gly residues" evidence="10">
    <location>
        <begin position="39"/>
        <end position="55"/>
    </location>
</feature>
<keyword evidence="7" id="KW-0539">Nucleus</keyword>
<feature type="compositionally biased region" description="Polar residues" evidence="10">
    <location>
        <begin position="547"/>
        <end position="556"/>
    </location>
</feature>
<feature type="compositionally biased region" description="Polar residues" evidence="10">
    <location>
        <begin position="406"/>
        <end position="428"/>
    </location>
</feature>
<dbReference type="EMBL" id="JBBNAF010000013">
    <property type="protein sequence ID" value="KAK9086250.1"/>
    <property type="molecule type" value="Genomic_DNA"/>
</dbReference>
<dbReference type="InterPro" id="IPR002343">
    <property type="entry name" value="Hud_Sxl_RNA"/>
</dbReference>
<dbReference type="FunFam" id="3.30.70.330:FF:000332">
    <property type="entry name" value="flowering time control protein FCA isoform X2"/>
    <property type="match status" value="1"/>
</dbReference>
<dbReference type="InterPro" id="IPR036020">
    <property type="entry name" value="WW_dom_sf"/>
</dbReference>
<dbReference type="InterPro" id="IPR035979">
    <property type="entry name" value="RBD_domain_sf"/>
</dbReference>
<evidence type="ECO:0000256" key="8">
    <source>
        <dbReference type="ARBA" id="ARBA00071861"/>
    </source>
</evidence>
<dbReference type="PROSITE" id="PS50102">
    <property type="entry name" value="RRM"/>
    <property type="match status" value="2"/>
</dbReference>
<feature type="compositionally biased region" description="Polar residues" evidence="10">
    <location>
        <begin position="465"/>
        <end position="474"/>
    </location>
</feature>
<keyword evidence="2" id="KW-0217">Developmental protein</keyword>
<dbReference type="SMART" id="SM00456">
    <property type="entry name" value="WW"/>
    <property type="match status" value="1"/>
</dbReference>
<feature type="region of interest" description="Disordered" evidence="10">
    <location>
        <begin position="1"/>
        <end position="136"/>
    </location>
</feature>
<dbReference type="GO" id="GO:0030154">
    <property type="term" value="P:cell differentiation"/>
    <property type="evidence" value="ECO:0007669"/>
    <property type="project" value="UniProtKB-KW"/>
</dbReference>
<evidence type="ECO:0000256" key="10">
    <source>
        <dbReference type="SAM" id="MobiDB-lite"/>
    </source>
</evidence>
<dbReference type="AlphaFoldDB" id="A0AAP0HKP2"/>
<dbReference type="GO" id="GO:1990904">
    <property type="term" value="C:ribonucleoprotein complex"/>
    <property type="evidence" value="ECO:0007669"/>
    <property type="project" value="InterPro"/>
</dbReference>
<feature type="domain" description="RRM" evidence="12">
    <location>
        <begin position="230"/>
        <end position="310"/>
    </location>
</feature>
<dbReference type="Gene3D" id="3.30.70.330">
    <property type="match status" value="2"/>
</dbReference>
<dbReference type="Pfam" id="PF00397">
    <property type="entry name" value="WW"/>
    <property type="match status" value="1"/>
</dbReference>
<feature type="region of interest" description="Disordered" evidence="10">
    <location>
        <begin position="707"/>
        <end position="766"/>
    </location>
</feature>
<dbReference type="GO" id="GO:0003723">
    <property type="term" value="F:RNA binding"/>
    <property type="evidence" value="ECO:0007669"/>
    <property type="project" value="UniProtKB-UniRule"/>
</dbReference>
<evidence type="ECO:0000256" key="7">
    <source>
        <dbReference type="ARBA" id="ARBA00023242"/>
    </source>
</evidence>
<keyword evidence="6" id="KW-0287">Flowering</keyword>
<feature type="compositionally biased region" description="Low complexity" evidence="10">
    <location>
        <begin position="445"/>
        <end position="464"/>
    </location>
</feature>
<dbReference type="Gene3D" id="2.20.70.10">
    <property type="match status" value="1"/>
</dbReference>
<feature type="compositionally biased region" description="Basic and acidic residues" evidence="10">
    <location>
        <begin position="308"/>
        <end position="317"/>
    </location>
</feature>
<evidence type="ECO:0000259" key="11">
    <source>
        <dbReference type="PROSITE" id="PS50020"/>
    </source>
</evidence>
<dbReference type="GO" id="GO:0005634">
    <property type="term" value="C:nucleus"/>
    <property type="evidence" value="ECO:0007669"/>
    <property type="project" value="UniProtKB-SubCell"/>
</dbReference>
<protein>
    <recommendedName>
        <fullName evidence="8">Flowering time control protein FCA</fullName>
    </recommendedName>
</protein>
<feature type="compositionally biased region" description="Polar residues" evidence="10">
    <location>
        <begin position="610"/>
        <end position="656"/>
    </location>
</feature>
<dbReference type="FunFam" id="3.30.70.330:FF:000374">
    <property type="entry name" value="Flowering time control protein FCA"/>
    <property type="match status" value="1"/>
</dbReference>
<gene>
    <name evidence="13" type="ORF">Syun_028644</name>
</gene>
<dbReference type="InterPro" id="IPR012677">
    <property type="entry name" value="Nucleotide-bd_a/b_plait_sf"/>
</dbReference>
<sequence length="766" mass="81127">MDRHRGDRSSSNNNPDSGSSGYNGRRAPSRFSDSHQRSHGGGGGGYRGGFSGGHGDGAHQQQQQRYHPFNSPPNRPFGGGDGGGGRGFGPVGGGGGGGFSSGGGGGGGYPPPLAGQKRGAPFSGRGGSSPDNIDGGGFAKLFVGSVPKTTTEEDIRPLFEEHGNVIEVALIKDKGTGQPKGCCFIKYATSEEADGAIRALHNQFTLPGSAGPIQVRYADGERERLGAAEHKLFVGSLNKQATESEIEEIFAPYGQVEDVYIMRDEMKYSRGCAFVKYSHRDMAAAAINALNGIYVMRGCEQPLTVRFADPKRPRGAESRGGPSFGGPGFGPRSQGPSGYRPPPNLSEPPMGGRVPPNEWHHVSPKNIGPPPQIGAHGFDGHSAARVGAPPAPSPMGGPLGVLGGPTNSSLPGSASLPLTSLQQNSESFMPQGPPLGQQISPSPKPVQSPQNLLPPLQLQPQQTPISYSQTQTSPALMPRMGQGATPTSTGQPSFSQPPPFYGFNGQVPFSQPQAQQGALSSAGQLIPPNVQRPSSLAAASHQHVPLPSQQQLHPPTQQSPTQLALSQQTQALQASFQSSQQAFSQLQQQLHQMQQQSSQNPSQQQNLQATKQQSSWNGIAAQGVNSSPATAPSTVMPSTTSASAAPVNSQTSAPLSCNWTEHTSPEGFKYYYNSVTGESRWEKPEELTLFEQNKQQPPKTFLQQVQSHTPSHPQVLSSQQVNQTPHIQPQMQIHNQQQLQHQQPLLSSSGLEASQDWTWKNKPVGT</sequence>
<evidence type="ECO:0000313" key="13">
    <source>
        <dbReference type="EMBL" id="KAK9086250.1"/>
    </source>
</evidence>
<dbReference type="InterPro" id="IPR001202">
    <property type="entry name" value="WW_dom"/>
</dbReference>
<accession>A0AAP0HKP2</accession>
<feature type="domain" description="WW" evidence="11">
    <location>
        <begin position="653"/>
        <end position="686"/>
    </location>
</feature>
<evidence type="ECO:0000256" key="3">
    <source>
        <dbReference type="ARBA" id="ARBA00022737"/>
    </source>
</evidence>
<feature type="compositionally biased region" description="Polar residues" evidence="10">
    <location>
        <begin position="484"/>
        <end position="494"/>
    </location>
</feature>
<feature type="region of interest" description="Disordered" evidence="10">
    <location>
        <begin position="587"/>
        <end position="656"/>
    </location>
</feature>
<name>A0AAP0HKP2_9MAGN</name>
<organism evidence="13 14">
    <name type="scientific">Stephania yunnanensis</name>
    <dbReference type="NCBI Taxonomy" id="152371"/>
    <lineage>
        <taxon>Eukaryota</taxon>
        <taxon>Viridiplantae</taxon>
        <taxon>Streptophyta</taxon>
        <taxon>Embryophyta</taxon>
        <taxon>Tracheophyta</taxon>
        <taxon>Spermatophyta</taxon>
        <taxon>Magnoliopsida</taxon>
        <taxon>Ranunculales</taxon>
        <taxon>Menispermaceae</taxon>
        <taxon>Menispermoideae</taxon>
        <taxon>Cissampelideae</taxon>
        <taxon>Stephania</taxon>
    </lineage>
</organism>
<dbReference type="Pfam" id="PF00076">
    <property type="entry name" value="RRM_1"/>
    <property type="match status" value="2"/>
</dbReference>
<feature type="domain" description="RRM" evidence="12">
    <location>
        <begin position="139"/>
        <end position="220"/>
    </location>
</feature>
<feature type="region of interest" description="Disordered" evidence="10">
    <location>
        <begin position="306"/>
        <end position="566"/>
    </location>
</feature>
<comment type="subcellular location">
    <subcellularLocation>
        <location evidence="1">Nucleus</location>
    </subcellularLocation>
</comment>
<keyword evidence="14" id="KW-1185">Reference proteome</keyword>
<evidence type="ECO:0000256" key="2">
    <source>
        <dbReference type="ARBA" id="ARBA00022473"/>
    </source>
</evidence>
<dbReference type="PANTHER" id="PTHR24012">
    <property type="entry name" value="RNA BINDING PROTEIN"/>
    <property type="match status" value="1"/>
</dbReference>
<feature type="compositionally biased region" description="Low complexity" evidence="10">
    <location>
        <begin position="510"/>
        <end position="525"/>
    </location>
</feature>
<dbReference type="GO" id="GO:0009908">
    <property type="term" value="P:flower development"/>
    <property type="evidence" value="ECO:0007669"/>
    <property type="project" value="UniProtKB-KW"/>
</dbReference>
<dbReference type="SUPFAM" id="SSF51045">
    <property type="entry name" value="WW domain"/>
    <property type="match status" value="1"/>
</dbReference>
<dbReference type="PRINTS" id="PR00961">
    <property type="entry name" value="HUDSXLRNA"/>
</dbReference>
<evidence type="ECO:0000256" key="6">
    <source>
        <dbReference type="ARBA" id="ARBA00023089"/>
    </source>
</evidence>
<dbReference type="PROSITE" id="PS50020">
    <property type="entry name" value="WW_DOMAIN_2"/>
    <property type="match status" value="1"/>
</dbReference>
<proteinExistence type="predicted"/>
<feature type="compositionally biased region" description="Gly residues" evidence="10">
    <location>
        <begin position="77"/>
        <end position="108"/>
    </location>
</feature>
<dbReference type="CDD" id="cd00201">
    <property type="entry name" value="WW"/>
    <property type="match status" value="1"/>
</dbReference>
<dbReference type="InterPro" id="IPR000504">
    <property type="entry name" value="RRM_dom"/>
</dbReference>
<dbReference type="PROSITE" id="PS01159">
    <property type="entry name" value="WW_DOMAIN_1"/>
    <property type="match status" value="1"/>
</dbReference>
<evidence type="ECO:0000256" key="1">
    <source>
        <dbReference type="ARBA" id="ARBA00004123"/>
    </source>
</evidence>
<keyword evidence="5 9" id="KW-0694">RNA-binding</keyword>
<dbReference type="SUPFAM" id="SSF54928">
    <property type="entry name" value="RNA-binding domain, RBD"/>
    <property type="match status" value="2"/>
</dbReference>
<feature type="compositionally biased region" description="Low complexity" evidence="10">
    <location>
        <begin position="587"/>
        <end position="609"/>
    </location>
</feature>
<feature type="compositionally biased region" description="Low complexity" evidence="10">
    <location>
        <begin position="9"/>
        <end position="24"/>
    </location>
</feature>
<evidence type="ECO:0000256" key="9">
    <source>
        <dbReference type="PROSITE-ProRule" id="PRU00176"/>
    </source>
</evidence>
<feature type="compositionally biased region" description="Polar residues" evidence="10">
    <location>
        <begin position="707"/>
        <end position="724"/>
    </location>
</feature>
<evidence type="ECO:0000259" key="12">
    <source>
        <dbReference type="PROSITE" id="PS50102"/>
    </source>
</evidence>
<dbReference type="Proteomes" id="UP001420932">
    <property type="component" value="Unassembled WGS sequence"/>
</dbReference>